<name>A0A087HQR9_ARAAL</name>
<dbReference type="PANTHER" id="PTHR33639">
    <property type="entry name" value="THIOL-DISULFIDE OXIDOREDUCTASE DCC"/>
    <property type="match status" value="1"/>
</dbReference>
<dbReference type="AlphaFoldDB" id="A0A087HQR9"/>
<dbReference type="OMA" id="WIIQADK"/>
<reference evidence="2" key="1">
    <citation type="journal article" date="2015" name="Nat. Plants">
        <title>Genome expansion of Arabis alpina linked with retrotransposition and reduced symmetric DNA methylation.</title>
        <authorList>
            <person name="Willing E.M."/>
            <person name="Rawat V."/>
            <person name="Mandakova T."/>
            <person name="Maumus F."/>
            <person name="James G.V."/>
            <person name="Nordstroem K.J."/>
            <person name="Becker C."/>
            <person name="Warthmann N."/>
            <person name="Chica C."/>
            <person name="Szarzynska B."/>
            <person name="Zytnicki M."/>
            <person name="Albani M.C."/>
            <person name="Kiefer C."/>
            <person name="Bergonzi S."/>
            <person name="Castaings L."/>
            <person name="Mateos J.L."/>
            <person name="Berns M.C."/>
            <person name="Bujdoso N."/>
            <person name="Piofczyk T."/>
            <person name="de Lorenzo L."/>
            <person name="Barrero-Sicilia C."/>
            <person name="Mateos I."/>
            <person name="Piednoel M."/>
            <person name="Hagmann J."/>
            <person name="Chen-Min-Tao R."/>
            <person name="Iglesias-Fernandez R."/>
            <person name="Schuster S.C."/>
            <person name="Alonso-Blanco C."/>
            <person name="Roudier F."/>
            <person name="Carbonero P."/>
            <person name="Paz-Ares J."/>
            <person name="Davis S.J."/>
            <person name="Pecinka A."/>
            <person name="Quesneville H."/>
            <person name="Colot V."/>
            <person name="Lysak M.A."/>
            <person name="Weigel D."/>
            <person name="Coupland G."/>
            <person name="Schneeberger K."/>
        </authorList>
    </citation>
    <scope>NUCLEOTIDE SEQUENCE [LARGE SCALE GENOMIC DNA]</scope>
    <source>
        <strain evidence="2">cv. Pajares</strain>
    </source>
</reference>
<evidence type="ECO:0000313" key="2">
    <source>
        <dbReference type="Proteomes" id="UP000029120"/>
    </source>
</evidence>
<dbReference type="InterPro" id="IPR007263">
    <property type="entry name" value="DCC1-like"/>
</dbReference>
<accession>A0A087HQR9</accession>
<dbReference type="Gramene" id="KFK44471">
    <property type="protein sequence ID" value="KFK44471"/>
    <property type="gene ID" value="AALP_AA1G260800"/>
</dbReference>
<dbReference type="InterPro" id="IPR052927">
    <property type="entry name" value="DCC_oxidoreductase"/>
</dbReference>
<dbReference type="EMBL" id="CM002869">
    <property type="protein sequence ID" value="KFK44471.1"/>
    <property type="molecule type" value="Genomic_DNA"/>
</dbReference>
<protein>
    <recommendedName>
        <fullName evidence="3">Thiol-disulfide oxidoreductase DCC</fullName>
    </recommendedName>
</protein>
<organism evidence="1 2">
    <name type="scientific">Arabis alpina</name>
    <name type="common">Alpine rock-cress</name>
    <dbReference type="NCBI Taxonomy" id="50452"/>
    <lineage>
        <taxon>Eukaryota</taxon>
        <taxon>Viridiplantae</taxon>
        <taxon>Streptophyta</taxon>
        <taxon>Embryophyta</taxon>
        <taxon>Tracheophyta</taxon>
        <taxon>Spermatophyta</taxon>
        <taxon>Magnoliopsida</taxon>
        <taxon>eudicotyledons</taxon>
        <taxon>Gunneridae</taxon>
        <taxon>Pentapetalae</taxon>
        <taxon>rosids</taxon>
        <taxon>malvids</taxon>
        <taxon>Brassicales</taxon>
        <taxon>Brassicaceae</taxon>
        <taxon>Arabideae</taxon>
        <taxon>Arabis</taxon>
    </lineage>
</organism>
<dbReference type="PANTHER" id="PTHR33639:SF1">
    <property type="entry name" value="T23E23.25"/>
    <property type="match status" value="1"/>
</dbReference>
<dbReference type="Proteomes" id="UP000029120">
    <property type="component" value="Chromosome 1"/>
</dbReference>
<keyword evidence="2" id="KW-1185">Reference proteome</keyword>
<evidence type="ECO:0008006" key="3">
    <source>
        <dbReference type="Google" id="ProtNLM"/>
    </source>
</evidence>
<dbReference type="eggNOG" id="ENOG502RY65">
    <property type="taxonomic scope" value="Eukaryota"/>
</dbReference>
<dbReference type="OrthoDB" id="1921868at2759"/>
<dbReference type="Pfam" id="PF04134">
    <property type="entry name" value="DCC1-like"/>
    <property type="match status" value="1"/>
</dbReference>
<evidence type="ECO:0000313" key="1">
    <source>
        <dbReference type="EMBL" id="KFK44471.1"/>
    </source>
</evidence>
<proteinExistence type="predicted"/>
<sequence length="235" mass="26469">MLTKTLRILKPRFTLGGSHHRRSVSFSTQSPAISSVGAVSRTTAAAAEINTDNAIAYSDPTELETTIPVMMSGHLQPRVVVYDGVCHLCHGGVKWIIQADKYKKIKFCCLQSKAAEPYLSVSGVTKEDVQKRFLFIEGLGMYHQASTVTKQWIDLLIGHLYIDYAAALRVVSYLPLPYSALNAFSIVPTPLRDSVYDYVAKHRYEWFGKAEDCLVLKDKELLERFIDRDELIHRS</sequence>
<gene>
    <name evidence="1" type="ordered locus">AALP_Aa1g260800</name>
</gene>
<dbReference type="GO" id="GO:0015035">
    <property type="term" value="F:protein-disulfide reductase activity"/>
    <property type="evidence" value="ECO:0007669"/>
    <property type="project" value="InterPro"/>
</dbReference>